<dbReference type="InterPro" id="IPR016197">
    <property type="entry name" value="Chromo-like_dom_sf"/>
</dbReference>
<protein>
    <submittedName>
        <fullName evidence="3">5148_t:CDS:1</fullName>
    </submittedName>
</protein>
<evidence type="ECO:0000313" key="3">
    <source>
        <dbReference type="EMBL" id="CAG8438881.1"/>
    </source>
</evidence>
<comment type="caution">
    <text evidence="3">The sequence shown here is derived from an EMBL/GenBank/DDBJ whole genome shotgun (WGS) entry which is preliminary data.</text>
</comment>
<dbReference type="InterPro" id="IPR000953">
    <property type="entry name" value="Chromo/chromo_shadow_dom"/>
</dbReference>
<gene>
    <name evidence="3" type="ORF">AMORRO_LOCUS128</name>
</gene>
<dbReference type="Gene3D" id="2.40.50.40">
    <property type="match status" value="1"/>
</dbReference>
<dbReference type="Gene3D" id="3.40.50.11490">
    <property type="match status" value="1"/>
</dbReference>
<dbReference type="AlphaFoldDB" id="A0A9N8V5M6"/>
<organism evidence="3 4">
    <name type="scientific">Acaulospora morrowiae</name>
    <dbReference type="NCBI Taxonomy" id="94023"/>
    <lineage>
        <taxon>Eukaryota</taxon>
        <taxon>Fungi</taxon>
        <taxon>Fungi incertae sedis</taxon>
        <taxon>Mucoromycota</taxon>
        <taxon>Glomeromycotina</taxon>
        <taxon>Glomeromycetes</taxon>
        <taxon>Diversisporales</taxon>
        <taxon>Acaulosporaceae</taxon>
        <taxon>Acaulospora</taxon>
    </lineage>
</organism>
<feature type="domain" description="Chromo" evidence="2">
    <location>
        <begin position="48"/>
        <end position="73"/>
    </location>
</feature>
<dbReference type="OrthoDB" id="2360259at2759"/>
<name>A0A9N8V5M6_9GLOM</name>
<feature type="compositionally biased region" description="Basic and acidic residues" evidence="1">
    <location>
        <begin position="144"/>
        <end position="171"/>
    </location>
</feature>
<reference evidence="3" key="1">
    <citation type="submission" date="2021-06" db="EMBL/GenBank/DDBJ databases">
        <authorList>
            <person name="Kallberg Y."/>
            <person name="Tangrot J."/>
            <person name="Rosling A."/>
        </authorList>
    </citation>
    <scope>NUCLEOTIDE SEQUENCE</scope>
    <source>
        <strain evidence="3">CL551</strain>
    </source>
</reference>
<dbReference type="SMART" id="SM00298">
    <property type="entry name" value="CHROMO"/>
    <property type="match status" value="1"/>
</dbReference>
<feature type="region of interest" description="Disordered" evidence="1">
    <location>
        <begin position="128"/>
        <end position="171"/>
    </location>
</feature>
<dbReference type="SUPFAM" id="SSF54160">
    <property type="entry name" value="Chromo domain-like"/>
    <property type="match status" value="1"/>
</dbReference>
<dbReference type="Proteomes" id="UP000789342">
    <property type="component" value="Unassembled WGS sequence"/>
</dbReference>
<sequence>MSMEKRRFQSSDYEETYYPKKRLHRSLAKERKHKHSKKESDQLEPDEYEVEAILDIKRDEITGKRMYLIKWKGKNLNCPEKISEYLIRNKERISSKNLDVKGKHSKPIFTEEQFQKKLNDLQNKISYKNRRPKPMSPRTKNMIKRYDDEKERMLQQERLEKEAREKEERDRKMWEELKSIKPRKYSQLKNLDQEDNDSLYSEIEDSESYSPGLPQGQSNELRRNIDDPYLIVPVYDSHSMNNNSVTLNPLNADISNSAPPSLNFDLSEILSKIRREEDLLKSLQEANINFSNLNSNPISSWNPDNRIERGINSNIGTRKMWKLYQKKISNSNELEFISDIGLNLLNKHKIDFKFMEALSEKESVVIESSQPMKFLWRIFEEDMKRTFEDRSNHPLYTIFTVTAPPTTSNDLDHESRELRKSDQVFLHTYTSNRENFILSRPSLCNQLRIPIPHEVFLLVGYRKYVFPVNFLVNWSTHMLSTFADSKYILIGKKFIENDNLLRFLHFLEAIETYIEDPHLEIVMIHPEAFEETPLSPLFKHFISLKYRKGIKFYLFHETLPKEILISGGILTITVRALLMYDNIVEIVKGFLNKNVNWICKIHGEIFKYLDSQIESCNNANIKQRIKNARDKLNRGVVELKFRYFDEKELADDLIDGSSYCYSSMTKAYYLHRESYRYFVVIDDYKSMQYVLTCGVESMDLKEFINQKFV</sequence>
<accession>A0A9N8V5M6</accession>
<keyword evidence="4" id="KW-1185">Reference proteome</keyword>
<dbReference type="EMBL" id="CAJVPV010000023">
    <property type="protein sequence ID" value="CAG8438881.1"/>
    <property type="molecule type" value="Genomic_DNA"/>
</dbReference>
<evidence type="ECO:0000313" key="4">
    <source>
        <dbReference type="Proteomes" id="UP000789342"/>
    </source>
</evidence>
<proteinExistence type="predicted"/>
<dbReference type="CDD" id="cd00024">
    <property type="entry name" value="CD_CSD"/>
    <property type="match status" value="1"/>
</dbReference>
<dbReference type="PROSITE" id="PS50013">
    <property type="entry name" value="CHROMO_2"/>
    <property type="match status" value="1"/>
</dbReference>
<evidence type="ECO:0000256" key="1">
    <source>
        <dbReference type="SAM" id="MobiDB-lite"/>
    </source>
</evidence>
<feature type="compositionally biased region" description="Basic residues" evidence="1">
    <location>
        <begin position="24"/>
        <end position="37"/>
    </location>
</feature>
<feature type="region of interest" description="Disordered" evidence="1">
    <location>
        <begin position="24"/>
        <end position="45"/>
    </location>
</feature>
<evidence type="ECO:0000259" key="2">
    <source>
        <dbReference type="PROSITE" id="PS50013"/>
    </source>
</evidence>